<dbReference type="PANTHER" id="PTHR33828">
    <property type="entry name" value="OS05G0596200 PROTEIN"/>
    <property type="match status" value="1"/>
</dbReference>
<protein>
    <submittedName>
        <fullName evidence="1">Uncharacterized protein</fullName>
    </submittedName>
</protein>
<keyword evidence="2" id="KW-1185">Reference proteome</keyword>
<dbReference type="AlphaFoldDB" id="A0A8J5F9K6"/>
<dbReference type="EMBL" id="JACMSC010000016">
    <property type="protein sequence ID" value="KAG6482902.1"/>
    <property type="molecule type" value="Genomic_DNA"/>
</dbReference>
<gene>
    <name evidence="1" type="ORF">ZIOFF_059541</name>
</gene>
<evidence type="ECO:0000313" key="1">
    <source>
        <dbReference type="EMBL" id="KAG6482902.1"/>
    </source>
</evidence>
<accession>A0A8J5F9K6</accession>
<organism evidence="1 2">
    <name type="scientific">Zingiber officinale</name>
    <name type="common">Ginger</name>
    <name type="synonym">Amomum zingiber</name>
    <dbReference type="NCBI Taxonomy" id="94328"/>
    <lineage>
        <taxon>Eukaryota</taxon>
        <taxon>Viridiplantae</taxon>
        <taxon>Streptophyta</taxon>
        <taxon>Embryophyta</taxon>
        <taxon>Tracheophyta</taxon>
        <taxon>Spermatophyta</taxon>
        <taxon>Magnoliopsida</taxon>
        <taxon>Liliopsida</taxon>
        <taxon>Zingiberales</taxon>
        <taxon>Zingiberaceae</taxon>
        <taxon>Zingiber</taxon>
    </lineage>
</organism>
<comment type="caution">
    <text evidence="1">The sequence shown here is derived from an EMBL/GenBank/DDBJ whole genome shotgun (WGS) entry which is preliminary data.</text>
</comment>
<name>A0A8J5F9K6_ZINOF</name>
<proteinExistence type="predicted"/>
<dbReference type="Proteomes" id="UP000734854">
    <property type="component" value="Unassembled WGS sequence"/>
</dbReference>
<sequence length="109" mass="12510">MSMPWYNTSISKGHFLLRYSHINISEVIQIAKQHVKDVNLPDIELVKTTIVASNTSKTVTNTKIRAKTVKKVYSLPGQKHNPPEEEPLRIFYESLSKQIPSSEMAQFWP</sequence>
<reference evidence="1 2" key="1">
    <citation type="submission" date="2020-08" db="EMBL/GenBank/DDBJ databases">
        <title>Plant Genome Project.</title>
        <authorList>
            <person name="Zhang R.-G."/>
        </authorList>
    </citation>
    <scope>NUCLEOTIDE SEQUENCE [LARGE SCALE GENOMIC DNA]</scope>
    <source>
        <tissue evidence="1">Rhizome</tissue>
    </source>
</reference>
<evidence type="ECO:0000313" key="2">
    <source>
        <dbReference type="Proteomes" id="UP000734854"/>
    </source>
</evidence>
<dbReference type="PANTHER" id="PTHR33828:SF1">
    <property type="entry name" value="OS05G0596200 PROTEIN"/>
    <property type="match status" value="1"/>
</dbReference>